<reference evidence="1 2" key="1">
    <citation type="journal article" date="2019" name="Sci. Rep.">
        <title>Extended insight into the Mycobacterium chelonae-abscessus complex through whole genome sequencing of Mycobacterium salmoniphilum outbreak and Mycobacterium salmoniphilum-like strains.</title>
        <authorList>
            <person name="Behra P.R.K."/>
            <person name="Das S."/>
            <person name="Pettersson B.M.F."/>
            <person name="Shirreff L."/>
            <person name="DuCote T."/>
            <person name="Jacobsson K.G."/>
            <person name="Ennis D.G."/>
            <person name="Kirsebom L.A."/>
        </authorList>
    </citation>
    <scope>NUCLEOTIDE SEQUENCE [LARGE SCALE GENOMIC DNA]</scope>
    <source>
        <strain evidence="1 2">CCUG 60884</strain>
    </source>
</reference>
<proteinExistence type="predicted"/>
<comment type="caution">
    <text evidence="1">The sequence shown here is derived from an EMBL/GenBank/DDBJ whole genome shotgun (WGS) entry which is preliminary data.</text>
</comment>
<protein>
    <submittedName>
        <fullName evidence="1">Uncharacterized protein</fullName>
    </submittedName>
</protein>
<accession>A0A4R8SZS5</accession>
<name>A0A4R8SZS5_9MYCO</name>
<sequence>MSDQGSIDPEARVYPGGYEDDPAYEASCMWWARCLNPANTVMEHPVLGNLPICKRCAEKLAHIA</sequence>
<organism evidence="1 2">
    <name type="scientific">Mycobacteroides salmoniphilum</name>
    <dbReference type="NCBI Taxonomy" id="404941"/>
    <lineage>
        <taxon>Bacteria</taxon>
        <taxon>Bacillati</taxon>
        <taxon>Actinomycetota</taxon>
        <taxon>Actinomycetes</taxon>
        <taxon>Mycobacteriales</taxon>
        <taxon>Mycobacteriaceae</taxon>
        <taxon>Mycobacteroides</taxon>
    </lineage>
</organism>
<evidence type="ECO:0000313" key="2">
    <source>
        <dbReference type="Proteomes" id="UP000294604"/>
    </source>
</evidence>
<gene>
    <name evidence="1" type="ORF">CCUG60884_00258</name>
</gene>
<evidence type="ECO:0000313" key="1">
    <source>
        <dbReference type="EMBL" id="TEA09089.1"/>
    </source>
</evidence>
<dbReference type="AlphaFoldDB" id="A0A4R8SZS5"/>
<dbReference type="EMBL" id="PECL01000003">
    <property type="protein sequence ID" value="TEA09089.1"/>
    <property type="molecule type" value="Genomic_DNA"/>
</dbReference>
<dbReference type="Proteomes" id="UP000294604">
    <property type="component" value="Unassembled WGS sequence"/>
</dbReference>